<organism evidence="6 7">
    <name type="scientific">Caballeronia terrestris</name>
    <dbReference type="NCBI Taxonomy" id="1226301"/>
    <lineage>
        <taxon>Bacteria</taxon>
        <taxon>Pseudomonadati</taxon>
        <taxon>Pseudomonadota</taxon>
        <taxon>Betaproteobacteria</taxon>
        <taxon>Burkholderiales</taxon>
        <taxon>Burkholderiaceae</taxon>
        <taxon>Caballeronia</taxon>
    </lineage>
</organism>
<dbReference type="PROSITE" id="PS01124">
    <property type="entry name" value="HTH_ARAC_FAMILY_2"/>
    <property type="match status" value="1"/>
</dbReference>
<proteinExistence type="predicted"/>
<keyword evidence="7" id="KW-1185">Reference proteome</keyword>
<keyword evidence="2" id="KW-0238">DNA-binding</keyword>
<dbReference type="SMART" id="SM00342">
    <property type="entry name" value="HTH_ARAC"/>
    <property type="match status" value="1"/>
</dbReference>
<dbReference type="Gene3D" id="1.10.10.60">
    <property type="entry name" value="Homeodomain-like"/>
    <property type="match status" value="2"/>
</dbReference>
<keyword evidence="1" id="KW-0805">Transcription regulation</keyword>
<accession>A0A158KTZ6</accession>
<evidence type="ECO:0000259" key="5">
    <source>
        <dbReference type="PROSITE" id="PS01124"/>
    </source>
</evidence>
<dbReference type="GO" id="GO:0043565">
    <property type="term" value="F:sequence-specific DNA binding"/>
    <property type="evidence" value="ECO:0007669"/>
    <property type="project" value="InterPro"/>
</dbReference>
<dbReference type="InterPro" id="IPR050204">
    <property type="entry name" value="AraC_XylS_family_regulators"/>
</dbReference>
<evidence type="ECO:0000256" key="3">
    <source>
        <dbReference type="ARBA" id="ARBA00023163"/>
    </source>
</evidence>
<dbReference type="GO" id="GO:0003700">
    <property type="term" value="F:DNA-binding transcription factor activity"/>
    <property type="evidence" value="ECO:0007669"/>
    <property type="project" value="InterPro"/>
</dbReference>
<sequence length="155" mass="17376">MAVLARAMEFQNDPTEGTLRQGLAPWRLRRTIEYIEDNLGEPITLNEIAEHAGLSRMHFAAQFKRATGLSPHAFLMERRLETAKSLLIENRLPIVQIAFTVGFNSQAHFTTVFHKATGITPGRWREQSSLSGAPRNEANAIKPQRPGKRKVDGAM</sequence>
<dbReference type="EMBL" id="FCOL02000131">
    <property type="protein sequence ID" value="SAL84608.1"/>
    <property type="molecule type" value="Genomic_DNA"/>
</dbReference>
<dbReference type="InterPro" id="IPR009057">
    <property type="entry name" value="Homeodomain-like_sf"/>
</dbReference>
<dbReference type="PANTHER" id="PTHR46796:SF14">
    <property type="entry name" value="TRANSCRIPTIONAL REGULATORY PROTEIN"/>
    <property type="match status" value="1"/>
</dbReference>
<comment type="caution">
    <text evidence="6">The sequence shown here is derived from an EMBL/GenBank/DDBJ whole genome shotgun (WGS) entry which is preliminary data.</text>
</comment>
<feature type="domain" description="HTH araC/xylS-type" evidence="5">
    <location>
        <begin position="29"/>
        <end position="127"/>
    </location>
</feature>
<evidence type="ECO:0000313" key="6">
    <source>
        <dbReference type="EMBL" id="SAL84608.1"/>
    </source>
</evidence>
<dbReference type="PRINTS" id="PR00032">
    <property type="entry name" value="HTHARAC"/>
</dbReference>
<keyword evidence="3" id="KW-0804">Transcription</keyword>
<name>A0A158KTZ6_9BURK</name>
<feature type="region of interest" description="Disordered" evidence="4">
    <location>
        <begin position="124"/>
        <end position="155"/>
    </location>
</feature>
<dbReference type="AlphaFoldDB" id="A0A158KTZ6"/>
<dbReference type="InterPro" id="IPR020449">
    <property type="entry name" value="Tscrpt_reg_AraC-type_HTH"/>
</dbReference>
<protein>
    <submittedName>
        <fullName evidence="6">AraC family transcriptional regulator</fullName>
    </submittedName>
</protein>
<dbReference type="PANTHER" id="PTHR46796">
    <property type="entry name" value="HTH-TYPE TRANSCRIPTIONAL ACTIVATOR RHAS-RELATED"/>
    <property type="match status" value="1"/>
</dbReference>
<evidence type="ECO:0000256" key="4">
    <source>
        <dbReference type="SAM" id="MobiDB-lite"/>
    </source>
</evidence>
<gene>
    <name evidence="6" type="ORF">AWB67_06722</name>
</gene>
<evidence type="ECO:0000256" key="1">
    <source>
        <dbReference type="ARBA" id="ARBA00023015"/>
    </source>
</evidence>
<dbReference type="OrthoDB" id="9816344at2"/>
<dbReference type="SUPFAM" id="SSF46689">
    <property type="entry name" value="Homeodomain-like"/>
    <property type="match status" value="2"/>
</dbReference>
<dbReference type="Proteomes" id="UP000054925">
    <property type="component" value="Unassembled WGS sequence"/>
</dbReference>
<evidence type="ECO:0000256" key="2">
    <source>
        <dbReference type="ARBA" id="ARBA00023125"/>
    </source>
</evidence>
<evidence type="ECO:0000313" key="7">
    <source>
        <dbReference type="Proteomes" id="UP000054925"/>
    </source>
</evidence>
<reference evidence="6" key="1">
    <citation type="submission" date="2016-01" db="EMBL/GenBank/DDBJ databases">
        <authorList>
            <person name="Peeters C."/>
        </authorList>
    </citation>
    <scope>NUCLEOTIDE SEQUENCE [LARGE SCALE GENOMIC DNA]</scope>
    <source>
        <strain evidence="6">LMG 22937</strain>
    </source>
</reference>
<dbReference type="InterPro" id="IPR018060">
    <property type="entry name" value="HTH_AraC"/>
</dbReference>
<dbReference type="Pfam" id="PF12833">
    <property type="entry name" value="HTH_18"/>
    <property type="match status" value="1"/>
</dbReference>